<protein>
    <recommendedName>
        <fullName evidence="3">Outer membrane protein beta-barrel domain-containing protein</fullName>
    </recommendedName>
</protein>
<dbReference type="STRING" id="1763537.ULVI_02160"/>
<dbReference type="Proteomes" id="UP000077013">
    <property type="component" value="Unassembled WGS sequence"/>
</dbReference>
<reference evidence="1 2" key="1">
    <citation type="submission" date="2016-02" db="EMBL/GenBank/DDBJ databases">
        <title>Ulvibacter sp. LPB0005, isolated from Thais luteostoma.</title>
        <authorList>
            <person name="Shin S.-K."/>
            <person name="Yi H."/>
        </authorList>
    </citation>
    <scope>NUCLEOTIDE SEQUENCE [LARGE SCALE GENOMIC DNA]</scope>
    <source>
        <strain evidence="1 2">LPB0005</strain>
    </source>
</reference>
<comment type="caution">
    <text evidence="1">The sequence shown here is derived from an EMBL/GenBank/DDBJ whole genome shotgun (WGS) entry which is preliminary data.</text>
</comment>
<dbReference type="EMBL" id="LRXL01000026">
    <property type="protein sequence ID" value="OAB79578.1"/>
    <property type="molecule type" value="Genomic_DNA"/>
</dbReference>
<accession>A0A167IEQ4</accession>
<evidence type="ECO:0000313" key="1">
    <source>
        <dbReference type="EMBL" id="OAB79578.1"/>
    </source>
</evidence>
<organism evidence="1 2">
    <name type="scientific">Cochleicola gelatinilyticus</name>
    <dbReference type="NCBI Taxonomy" id="1763537"/>
    <lineage>
        <taxon>Bacteria</taxon>
        <taxon>Pseudomonadati</taxon>
        <taxon>Bacteroidota</taxon>
        <taxon>Flavobacteriia</taxon>
        <taxon>Flavobacteriales</taxon>
        <taxon>Flavobacteriaceae</taxon>
        <taxon>Cochleicola</taxon>
    </lineage>
</organism>
<evidence type="ECO:0000313" key="2">
    <source>
        <dbReference type="Proteomes" id="UP000077013"/>
    </source>
</evidence>
<sequence length="177" mass="20112">MALVISFSAFSQDSERSNFFKENYTSTTTLGIVGNYDGRFSNEGESKIQKGLAVEVNTLHGLFFFNYVSVSVGLGIDWNIDRTFWTLPVLADLRVYFNEHGNDNSPFVFLQMGKNIQINNVFKEGRPVKLGVGITLEESERLQYILEMHKKFKEVVFIGERGFYNVTGFGVSFGIKF</sequence>
<evidence type="ECO:0008006" key="3">
    <source>
        <dbReference type="Google" id="ProtNLM"/>
    </source>
</evidence>
<keyword evidence="2" id="KW-1185">Reference proteome</keyword>
<dbReference type="AlphaFoldDB" id="A0A167IEQ4"/>
<proteinExistence type="predicted"/>
<gene>
    <name evidence="1" type="ORF">ULVI_02160</name>
</gene>
<name>A0A167IEQ4_9FLAO</name>